<dbReference type="SUPFAM" id="SSF56281">
    <property type="entry name" value="Metallo-hydrolase/oxidoreductase"/>
    <property type="match status" value="1"/>
</dbReference>
<comment type="caution">
    <text evidence="2">The sequence shown here is derived from an EMBL/GenBank/DDBJ whole genome shotgun (WGS) entry which is preliminary data.</text>
</comment>
<keyword evidence="2" id="KW-0378">Hydrolase</keyword>
<feature type="domain" description="Metallo-beta-lactamase" evidence="1">
    <location>
        <begin position="20"/>
        <end position="200"/>
    </location>
</feature>
<reference evidence="2" key="1">
    <citation type="submission" date="2015-08" db="EMBL/GenBank/DDBJ databases">
        <title>Complete DNA Sequence of Pseudomonas syringae pv. actinidiae, the Causal Agent of Kiwifruit Canker Disease.</title>
        <authorList>
            <person name="Rikkerink E.H.A."/>
            <person name="Fineran P.C."/>
        </authorList>
    </citation>
    <scope>NUCLEOTIDE SEQUENCE</scope>
    <source>
        <strain evidence="2">DSM 13666</strain>
    </source>
</reference>
<dbReference type="InterPro" id="IPR001279">
    <property type="entry name" value="Metallo-B-lactamas"/>
</dbReference>
<dbReference type="PANTHER" id="PTHR42951">
    <property type="entry name" value="METALLO-BETA-LACTAMASE DOMAIN-CONTAINING"/>
    <property type="match status" value="1"/>
</dbReference>
<proteinExistence type="predicted"/>
<dbReference type="PANTHER" id="PTHR42951:SF17">
    <property type="entry name" value="METALLO-BETA-LACTAMASE DOMAIN-CONTAINING PROTEIN"/>
    <property type="match status" value="1"/>
</dbReference>
<dbReference type="RefSeq" id="WP_053431261.1">
    <property type="nucleotide sequence ID" value="NZ_CP040441.1"/>
</dbReference>
<dbReference type="SMART" id="SM00849">
    <property type="entry name" value="Lactamase_B"/>
    <property type="match status" value="1"/>
</dbReference>
<sequence length="236" mass="27127">MKRIQVSPHIYKLESWFLLKMSAWIVKEDEGVYIVDTGMPYMGKRILKEAEKLGKVKGVLLTHGHSDHVGGLKKILDIQDLPVYVHKLDIKHMEGKEPFPGRKKREYLVEPGVAKPLPVDEDGEFRCFGNLVPYHTPGHSPGHVCYYHKKDRVLIGGDLFTSKRGKLQQPIKMFTADMNEAVRSGEIVKKLQPSKVSICHGNDIDNPHTQIDEYLTHYKYERNDQQKIKNEDRTIS</sequence>
<evidence type="ECO:0000259" key="1">
    <source>
        <dbReference type="SMART" id="SM00849"/>
    </source>
</evidence>
<dbReference type="InterPro" id="IPR036866">
    <property type="entry name" value="RibonucZ/Hydroxyglut_hydro"/>
</dbReference>
<dbReference type="EMBL" id="LILD01000001">
    <property type="protein sequence ID" value="KOO39200.1"/>
    <property type="molecule type" value="Genomic_DNA"/>
</dbReference>
<dbReference type="GeneID" id="87597443"/>
<dbReference type="CDD" id="cd07721">
    <property type="entry name" value="yflN-like_MBL-fold"/>
    <property type="match status" value="1"/>
</dbReference>
<evidence type="ECO:0000313" key="2">
    <source>
        <dbReference type="EMBL" id="KOO39200.1"/>
    </source>
</evidence>
<protein>
    <submittedName>
        <fullName evidence="2">Hydrolase glyoxylase</fullName>
    </submittedName>
</protein>
<dbReference type="AlphaFoldDB" id="A0A0M0KK93"/>
<dbReference type="GO" id="GO:0016787">
    <property type="term" value="F:hydrolase activity"/>
    <property type="evidence" value="ECO:0007669"/>
    <property type="project" value="UniProtKB-KW"/>
</dbReference>
<organism evidence="2">
    <name type="scientific">Halalkalibacterium halodurans</name>
    <name type="common">Bacillus halodurans</name>
    <dbReference type="NCBI Taxonomy" id="86665"/>
    <lineage>
        <taxon>Bacteria</taxon>
        <taxon>Bacillati</taxon>
        <taxon>Bacillota</taxon>
        <taxon>Bacilli</taxon>
        <taxon>Bacillales</taxon>
        <taxon>Bacillaceae</taxon>
        <taxon>Halalkalibacterium (ex Joshi et al. 2022)</taxon>
    </lineage>
</organism>
<accession>A0A0M0KK93</accession>
<dbReference type="Pfam" id="PF00753">
    <property type="entry name" value="Lactamase_B"/>
    <property type="match status" value="1"/>
</dbReference>
<gene>
    <name evidence="2" type="ORF">AMD02_10380</name>
</gene>
<dbReference type="InterPro" id="IPR050855">
    <property type="entry name" value="NDM-1-like"/>
</dbReference>
<name>A0A0M0KK93_ALKHA</name>
<dbReference type="Gene3D" id="3.60.15.10">
    <property type="entry name" value="Ribonuclease Z/Hydroxyacylglutathione hydrolase-like"/>
    <property type="match status" value="1"/>
</dbReference>
<dbReference type="PATRIC" id="fig|136160.3.peg.2465"/>